<dbReference type="EMBL" id="VSSQ01105409">
    <property type="protein sequence ID" value="MPN45472.1"/>
    <property type="molecule type" value="Genomic_DNA"/>
</dbReference>
<accession>A0A645I3W7</accession>
<dbReference type="AlphaFoldDB" id="A0A645I3W7"/>
<reference evidence="1" key="1">
    <citation type="submission" date="2019-08" db="EMBL/GenBank/DDBJ databases">
        <authorList>
            <person name="Kucharzyk K."/>
            <person name="Murdoch R.W."/>
            <person name="Higgins S."/>
            <person name="Loffler F."/>
        </authorList>
    </citation>
    <scope>NUCLEOTIDE SEQUENCE</scope>
</reference>
<organism evidence="1">
    <name type="scientific">bioreactor metagenome</name>
    <dbReference type="NCBI Taxonomy" id="1076179"/>
    <lineage>
        <taxon>unclassified sequences</taxon>
        <taxon>metagenomes</taxon>
        <taxon>ecological metagenomes</taxon>
    </lineage>
</organism>
<gene>
    <name evidence="1" type="ORF">SDC9_193039</name>
</gene>
<evidence type="ECO:0000313" key="1">
    <source>
        <dbReference type="EMBL" id="MPN45472.1"/>
    </source>
</evidence>
<evidence type="ECO:0008006" key="2">
    <source>
        <dbReference type="Google" id="ProtNLM"/>
    </source>
</evidence>
<proteinExistence type="predicted"/>
<comment type="caution">
    <text evidence="1">The sequence shown here is derived from an EMBL/GenBank/DDBJ whole genome shotgun (WGS) entry which is preliminary data.</text>
</comment>
<dbReference type="PROSITE" id="PS51257">
    <property type="entry name" value="PROKAR_LIPOPROTEIN"/>
    <property type="match status" value="1"/>
</dbReference>
<name>A0A645I3W7_9ZZZZ</name>
<protein>
    <recommendedName>
        <fullName evidence="2">Lipoprotein</fullName>
    </recommendedName>
</protein>
<sequence length="121" mass="13464">MQIKYTLLIVTMLMCGCAASSVNELKTSPGYHKEVTVNYSYQEALKIIKDEYASMQGYDLSCTVYPDMKKGECTGTGAPGVFIFISTEFKTEKASNVNFYTAINNGTWRSNIDKIISKLNS</sequence>